<evidence type="ECO:0000313" key="1">
    <source>
        <dbReference type="EMBL" id="REK71153.1"/>
    </source>
</evidence>
<dbReference type="AlphaFoldDB" id="A0A371P5D7"/>
<sequence length="175" mass="19804">MIVANLAREQFEAMDDKALGAACFAPLIHAYKEMESTGGNFVKLVYNRFSKGQQALFAFWTYYSHVRESQADLYWWSAFFMANPLRWEALQASLRYFNDLSTLEIVKTMDAGLTARNHPRSLMNFDVSMGDLEQDEPLSAIVAVEYNKLLAALPGTLNLIAAHIRGHQDDFITLA</sequence>
<evidence type="ECO:0000313" key="2">
    <source>
        <dbReference type="Proteomes" id="UP000261905"/>
    </source>
</evidence>
<dbReference type="OrthoDB" id="2661274at2"/>
<organism evidence="1 2">
    <name type="scientific">Paenibacillus paeoniae</name>
    <dbReference type="NCBI Taxonomy" id="2292705"/>
    <lineage>
        <taxon>Bacteria</taxon>
        <taxon>Bacillati</taxon>
        <taxon>Bacillota</taxon>
        <taxon>Bacilli</taxon>
        <taxon>Bacillales</taxon>
        <taxon>Paenibacillaceae</taxon>
        <taxon>Paenibacillus</taxon>
    </lineage>
</organism>
<reference evidence="1 2" key="1">
    <citation type="submission" date="2018-08" db="EMBL/GenBank/DDBJ databases">
        <title>Paenibacillus sp. M4BSY-1, whole genome shotgun sequence.</title>
        <authorList>
            <person name="Tuo L."/>
        </authorList>
    </citation>
    <scope>NUCLEOTIDE SEQUENCE [LARGE SCALE GENOMIC DNA]</scope>
    <source>
        <strain evidence="1 2">M4BSY-1</strain>
    </source>
</reference>
<dbReference type="Proteomes" id="UP000261905">
    <property type="component" value="Unassembled WGS sequence"/>
</dbReference>
<gene>
    <name evidence="1" type="ORF">DX130_22125</name>
</gene>
<protein>
    <submittedName>
        <fullName evidence="1">Uncharacterized protein</fullName>
    </submittedName>
</protein>
<name>A0A371P5D7_9BACL</name>
<keyword evidence="2" id="KW-1185">Reference proteome</keyword>
<proteinExistence type="predicted"/>
<dbReference type="EMBL" id="QUBQ01000006">
    <property type="protein sequence ID" value="REK71153.1"/>
    <property type="molecule type" value="Genomic_DNA"/>
</dbReference>
<accession>A0A371P5D7</accession>
<comment type="caution">
    <text evidence="1">The sequence shown here is derived from an EMBL/GenBank/DDBJ whole genome shotgun (WGS) entry which is preliminary data.</text>
</comment>
<dbReference type="RefSeq" id="WP_116049103.1">
    <property type="nucleotide sequence ID" value="NZ_QUBQ01000006.1"/>
</dbReference>